<dbReference type="Bgee" id="ENSMGAG00000009556">
    <property type="expression patterns" value="Expressed in thymus and 17 other cell types or tissues"/>
</dbReference>
<dbReference type="GeneTree" id="ENSGT00390000004214"/>
<name>A0A803XMI2_MELGA</name>
<feature type="domain" description="tRNA-splicing endonuclease subunit Sen54 N-terminal" evidence="4">
    <location>
        <begin position="45"/>
        <end position="104"/>
    </location>
</feature>
<evidence type="ECO:0000313" key="6">
    <source>
        <dbReference type="Proteomes" id="UP000001645"/>
    </source>
</evidence>
<protein>
    <submittedName>
        <fullName evidence="5">tRNA splicing endonuclease subunit 54</fullName>
    </submittedName>
</protein>
<evidence type="ECO:0000259" key="4">
    <source>
        <dbReference type="Pfam" id="PF12928"/>
    </source>
</evidence>
<dbReference type="PANTHER" id="PTHR21027:SF1">
    <property type="entry name" value="TRNA-SPLICING ENDONUCLEASE SUBUNIT SEN54"/>
    <property type="match status" value="1"/>
</dbReference>
<evidence type="ECO:0000256" key="2">
    <source>
        <dbReference type="ARBA" id="ARBA00022694"/>
    </source>
</evidence>
<dbReference type="InterPro" id="IPR024336">
    <property type="entry name" value="tRNA_splic_suSen54_N"/>
</dbReference>
<dbReference type="Ensembl" id="ENSMGAT00000022929.1">
    <property type="protein sequence ID" value="ENSMGAP00000020728.1"/>
    <property type="gene ID" value="ENSMGAG00000009556.3"/>
</dbReference>
<gene>
    <name evidence="5" type="primary">TSEN54</name>
</gene>
<dbReference type="OrthoDB" id="408683at2759"/>
<feature type="compositionally biased region" description="Basic residues" evidence="3">
    <location>
        <begin position="7"/>
        <end position="16"/>
    </location>
</feature>
<comment type="similarity">
    <text evidence="1">Belongs to the SEN54 family.</text>
</comment>
<proteinExistence type="inferred from homology"/>
<reference evidence="5" key="3">
    <citation type="submission" date="2025-09" db="UniProtKB">
        <authorList>
            <consortium name="Ensembl"/>
        </authorList>
    </citation>
    <scope>IDENTIFICATION</scope>
</reference>
<organism evidence="5 6">
    <name type="scientific">Meleagris gallopavo</name>
    <name type="common">Wild turkey</name>
    <dbReference type="NCBI Taxonomy" id="9103"/>
    <lineage>
        <taxon>Eukaryota</taxon>
        <taxon>Metazoa</taxon>
        <taxon>Chordata</taxon>
        <taxon>Craniata</taxon>
        <taxon>Vertebrata</taxon>
        <taxon>Euteleostomi</taxon>
        <taxon>Archelosauria</taxon>
        <taxon>Archosauria</taxon>
        <taxon>Dinosauria</taxon>
        <taxon>Saurischia</taxon>
        <taxon>Theropoda</taxon>
        <taxon>Coelurosauria</taxon>
        <taxon>Aves</taxon>
        <taxon>Neognathae</taxon>
        <taxon>Galloanserae</taxon>
        <taxon>Galliformes</taxon>
        <taxon>Phasianidae</taxon>
        <taxon>Meleagridinae</taxon>
        <taxon>Meleagris</taxon>
    </lineage>
</organism>
<evidence type="ECO:0000256" key="1">
    <source>
        <dbReference type="ARBA" id="ARBA00005736"/>
    </source>
</evidence>
<evidence type="ECO:0000313" key="5">
    <source>
        <dbReference type="Ensembl" id="ENSMGAP00000020728.1"/>
    </source>
</evidence>
<keyword evidence="6" id="KW-1185">Reference proteome</keyword>
<feature type="region of interest" description="Disordered" evidence="3">
    <location>
        <begin position="1"/>
        <end position="30"/>
    </location>
</feature>
<accession>A0A803XMI2</accession>
<reference evidence="5" key="2">
    <citation type="submission" date="2025-08" db="UniProtKB">
        <authorList>
            <consortium name="Ensembl"/>
        </authorList>
    </citation>
    <scope>IDENTIFICATION</scope>
</reference>
<dbReference type="AlphaFoldDB" id="A0A803XMI2"/>
<dbReference type="GO" id="GO:0000214">
    <property type="term" value="C:tRNA-intron endonuclease complex"/>
    <property type="evidence" value="ECO:0007669"/>
    <property type="project" value="TreeGrafter"/>
</dbReference>
<dbReference type="Pfam" id="PF12928">
    <property type="entry name" value="tRNA_int_end_N2"/>
    <property type="match status" value="1"/>
</dbReference>
<reference evidence="5 6" key="1">
    <citation type="journal article" date="2010" name="PLoS Biol.">
        <title>Multi-platform next-generation sequencing of the domestic turkey (Meleagris gallopavo): genome assembly and analysis.</title>
        <authorList>
            <person name="Dalloul R.A."/>
            <person name="Long J.A."/>
            <person name="Zimin A.V."/>
            <person name="Aslam L."/>
            <person name="Beal K."/>
            <person name="Blomberg L.A."/>
            <person name="Bouffard P."/>
            <person name="Burt D.W."/>
            <person name="Crasta O."/>
            <person name="Crooijmans R.P."/>
            <person name="Cooper K."/>
            <person name="Coulombe R.A."/>
            <person name="De S."/>
            <person name="Delany M.E."/>
            <person name="Dodgson J.B."/>
            <person name="Dong J.J."/>
            <person name="Evans C."/>
            <person name="Frederickson K.M."/>
            <person name="Flicek P."/>
            <person name="Florea L."/>
            <person name="Folkerts O."/>
            <person name="Groenen M.A."/>
            <person name="Harkins T.T."/>
            <person name="Herrero J."/>
            <person name="Hoffmann S."/>
            <person name="Megens H.J."/>
            <person name="Jiang A."/>
            <person name="de Jong P."/>
            <person name="Kaiser P."/>
            <person name="Kim H."/>
            <person name="Kim K.W."/>
            <person name="Kim S."/>
            <person name="Langenberger D."/>
            <person name="Lee M.K."/>
            <person name="Lee T."/>
            <person name="Mane S."/>
            <person name="Marcais G."/>
            <person name="Marz M."/>
            <person name="McElroy A.P."/>
            <person name="Modise T."/>
            <person name="Nefedov M."/>
            <person name="Notredame C."/>
            <person name="Paton I.R."/>
            <person name="Payne W.S."/>
            <person name="Pertea G."/>
            <person name="Prickett D."/>
            <person name="Puiu D."/>
            <person name="Qioa D."/>
            <person name="Raineri E."/>
            <person name="Ruffier M."/>
            <person name="Salzberg S.L."/>
            <person name="Schatz M.C."/>
            <person name="Scheuring C."/>
            <person name="Schmidt C.J."/>
            <person name="Schroeder S."/>
            <person name="Searle S.M."/>
            <person name="Smith E.J."/>
            <person name="Smith J."/>
            <person name="Sonstegard T.S."/>
            <person name="Stadler P.F."/>
            <person name="Tafer H."/>
            <person name="Tu Z.J."/>
            <person name="Van Tassell C.P."/>
            <person name="Vilella A.J."/>
            <person name="Williams K.P."/>
            <person name="Yorke J.A."/>
            <person name="Zhang L."/>
            <person name="Zhang H.B."/>
            <person name="Zhang X."/>
            <person name="Zhang Y."/>
            <person name="Reed K.M."/>
        </authorList>
    </citation>
    <scope>NUCLEOTIDE SEQUENCE [LARGE SCALE GENOMIC DNA]</scope>
</reference>
<dbReference type="PANTHER" id="PTHR21027">
    <property type="entry name" value="TRNA-SPLICING ENDONUCLEASE SUBUNIT SEN54"/>
    <property type="match status" value="1"/>
</dbReference>
<dbReference type="GO" id="GO:0000379">
    <property type="term" value="P:tRNA-type intron splice site recognition and cleavage"/>
    <property type="evidence" value="ECO:0007669"/>
    <property type="project" value="TreeGrafter"/>
</dbReference>
<dbReference type="Proteomes" id="UP000001645">
    <property type="component" value="Chromosome 20"/>
</dbReference>
<evidence type="ECO:0000256" key="3">
    <source>
        <dbReference type="SAM" id="MobiDB-lite"/>
    </source>
</evidence>
<dbReference type="InterPro" id="IPR024337">
    <property type="entry name" value="tRNA_splic_suSen54"/>
</dbReference>
<sequence length="243" mass="27933">MEAGCSRRLRRNRAPRRSCGQKEFAPDGSAEQDERLRLCLEEQWRQLAEERVERPENLVKAVWKPEQGIVELESPAGKFWHTMGFSERGKQCLLPEEALYLLECVFSHLKQLGYIVLRFNPSTVLSSCERQLNLESRCKSSGKHHHKRRRSSSPGLQEDLESIKIDFNVYQADAVAKFKKTNPGKPYVRMCVQSFDEQVPSLRALKQVTYQSGDVPVVFALADHGEIAFYSLKEFKLPVDANY</sequence>
<keyword evidence="2" id="KW-0819">tRNA processing</keyword>